<keyword evidence="1" id="KW-0812">Transmembrane</keyword>
<reference evidence="3" key="1">
    <citation type="submission" date="2019-03" db="EMBL/GenBank/DDBJ databases">
        <title>Single cell metagenomics reveals metabolic interactions within the superorganism composed of flagellate Streblomastix strix and complex community of Bacteroidetes bacteria on its surface.</title>
        <authorList>
            <person name="Treitli S.C."/>
            <person name="Kolisko M."/>
            <person name="Husnik F."/>
            <person name="Keeling P."/>
            <person name="Hampl V."/>
        </authorList>
    </citation>
    <scope>NUCLEOTIDE SEQUENCE</scope>
    <source>
        <strain evidence="3">STM</strain>
    </source>
</reference>
<sequence>MMNNPIQNYELILKELTHICASITSFKQIRKPKLSDLELVALNLTAEYMSYNSELQLFRVIKGTYLDAKIERSVYNKRRRKLVDYTEKIRQRLSEKFSHLSNLFILDSTPIEICKISRAKRSSICSTEEIKPEFGYCAATKTHYFGYKLHAICDENAVIHSFDFTPANVHDVNYLKEVKSTLSNCELIGDKGYISAHYQTDLFTQSQIKLSVPTRNNALVKVELSKNKRRKRKRIETLFSQYKGQFSMNINFAKTFVGLATRILSKITALLMIQYLNVFVLNRKINGIKRNIC</sequence>
<organism evidence="3">
    <name type="scientific">termite gut metagenome</name>
    <dbReference type="NCBI Taxonomy" id="433724"/>
    <lineage>
        <taxon>unclassified sequences</taxon>
        <taxon>metagenomes</taxon>
        <taxon>organismal metagenomes</taxon>
    </lineage>
</organism>
<dbReference type="GO" id="GO:0003677">
    <property type="term" value="F:DNA binding"/>
    <property type="evidence" value="ECO:0007669"/>
    <property type="project" value="InterPro"/>
</dbReference>
<evidence type="ECO:0000256" key="1">
    <source>
        <dbReference type="SAM" id="Phobius"/>
    </source>
</evidence>
<protein>
    <recommendedName>
        <fullName evidence="2">Transposase IS4-like domain-containing protein</fullName>
    </recommendedName>
</protein>
<feature type="transmembrane region" description="Helical" evidence="1">
    <location>
        <begin position="263"/>
        <end position="281"/>
    </location>
</feature>
<dbReference type="GO" id="GO:0004803">
    <property type="term" value="F:transposase activity"/>
    <property type="evidence" value="ECO:0007669"/>
    <property type="project" value="InterPro"/>
</dbReference>
<keyword evidence="1" id="KW-1133">Transmembrane helix</keyword>
<dbReference type="InterPro" id="IPR002559">
    <property type="entry name" value="Transposase_11"/>
</dbReference>
<keyword evidence="1" id="KW-0472">Membrane</keyword>
<dbReference type="EMBL" id="SNRY01007954">
    <property type="protein sequence ID" value="KAA6309424.1"/>
    <property type="molecule type" value="Genomic_DNA"/>
</dbReference>
<feature type="domain" description="Transposase IS4-like" evidence="2">
    <location>
        <begin position="102"/>
        <end position="272"/>
    </location>
</feature>
<dbReference type="AlphaFoldDB" id="A0A5J4PLH4"/>
<evidence type="ECO:0000313" key="3">
    <source>
        <dbReference type="EMBL" id="KAA6309424.1"/>
    </source>
</evidence>
<dbReference type="NCBIfam" id="NF033520">
    <property type="entry name" value="transpos_IS982"/>
    <property type="match status" value="1"/>
</dbReference>
<dbReference type="GO" id="GO:0006313">
    <property type="term" value="P:DNA transposition"/>
    <property type="evidence" value="ECO:0007669"/>
    <property type="project" value="InterPro"/>
</dbReference>
<dbReference type="Pfam" id="PF01609">
    <property type="entry name" value="DDE_Tnp_1"/>
    <property type="match status" value="1"/>
</dbReference>
<comment type="caution">
    <text evidence="3">The sequence shown here is derived from an EMBL/GenBank/DDBJ whole genome shotgun (WGS) entry which is preliminary data.</text>
</comment>
<proteinExistence type="predicted"/>
<gene>
    <name evidence="3" type="ORF">EZS27_039080</name>
</gene>
<name>A0A5J4PLH4_9ZZZZ</name>
<evidence type="ECO:0000259" key="2">
    <source>
        <dbReference type="Pfam" id="PF01609"/>
    </source>
</evidence>
<accession>A0A5J4PLH4</accession>